<dbReference type="InterPro" id="IPR053197">
    <property type="entry name" value="F-box_SCFL_complex_component"/>
</dbReference>
<dbReference type="InterPro" id="IPR053781">
    <property type="entry name" value="F-box_AtFBL13-like"/>
</dbReference>
<evidence type="ECO:0000256" key="1">
    <source>
        <dbReference type="SAM" id="MobiDB-lite"/>
    </source>
</evidence>
<dbReference type="SUPFAM" id="SSF52047">
    <property type="entry name" value="RNI-like"/>
    <property type="match status" value="1"/>
</dbReference>
<dbReference type="Gene3D" id="3.80.10.10">
    <property type="entry name" value="Ribonuclease Inhibitor"/>
    <property type="match status" value="1"/>
</dbReference>
<dbReference type="Pfam" id="PF00646">
    <property type="entry name" value="F-box"/>
    <property type="match status" value="1"/>
</dbReference>
<dbReference type="EMBL" id="OZ034815">
    <property type="protein sequence ID" value="CAL1368139.1"/>
    <property type="molecule type" value="Genomic_DNA"/>
</dbReference>
<keyword evidence="4" id="KW-1185">Reference proteome</keyword>
<dbReference type="InterPro" id="IPR036047">
    <property type="entry name" value="F-box-like_dom_sf"/>
</dbReference>
<feature type="domain" description="F-box" evidence="2">
    <location>
        <begin position="30"/>
        <end position="71"/>
    </location>
</feature>
<dbReference type="Gene3D" id="1.20.1280.50">
    <property type="match status" value="1"/>
</dbReference>
<dbReference type="InterPro" id="IPR001810">
    <property type="entry name" value="F-box_dom"/>
</dbReference>
<dbReference type="SUPFAM" id="SSF81383">
    <property type="entry name" value="F-box domain"/>
    <property type="match status" value="1"/>
</dbReference>
<organism evidence="3 4">
    <name type="scientific">Linum trigynum</name>
    <dbReference type="NCBI Taxonomy" id="586398"/>
    <lineage>
        <taxon>Eukaryota</taxon>
        <taxon>Viridiplantae</taxon>
        <taxon>Streptophyta</taxon>
        <taxon>Embryophyta</taxon>
        <taxon>Tracheophyta</taxon>
        <taxon>Spermatophyta</taxon>
        <taxon>Magnoliopsida</taxon>
        <taxon>eudicotyledons</taxon>
        <taxon>Gunneridae</taxon>
        <taxon>Pentapetalae</taxon>
        <taxon>rosids</taxon>
        <taxon>fabids</taxon>
        <taxon>Malpighiales</taxon>
        <taxon>Linaceae</taxon>
        <taxon>Linum</taxon>
    </lineage>
</organism>
<evidence type="ECO:0000313" key="3">
    <source>
        <dbReference type="EMBL" id="CAL1368139.1"/>
    </source>
</evidence>
<dbReference type="SMART" id="SM00256">
    <property type="entry name" value="FBOX"/>
    <property type="match status" value="1"/>
</dbReference>
<dbReference type="InterPro" id="IPR032675">
    <property type="entry name" value="LRR_dom_sf"/>
</dbReference>
<dbReference type="PANTHER" id="PTHR34223">
    <property type="entry name" value="OS11G0201299 PROTEIN"/>
    <property type="match status" value="1"/>
</dbReference>
<dbReference type="CDD" id="cd22160">
    <property type="entry name" value="F-box_AtFBL13-like"/>
    <property type="match status" value="1"/>
</dbReference>
<feature type="region of interest" description="Disordered" evidence="1">
    <location>
        <begin position="1"/>
        <end position="24"/>
    </location>
</feature>
<reference evidence="3 4" key="1">
    <citation type="submission" date="2024-04" db="EMBL/GenBank/DDBJ databases">
        <authorList>
            <person name="Fracassetti M."/>
        </authorList>
    </citation>
    <scope>NUCLEOTIDE SEQUENCE [LARGE SCALE GENOMIC DNA]</scope>
</reference>
<accession>A0AAV2D5U8</accession>
<protein>
    <recommendedName>
        <fullName evidence="2">F-box domain-containing protein</fullName>
    </recommendedName>
</protein>
<evidence type="ECO:0000259" key="2">
    <source>
        <dbReference type="SMART" id="SM00256"/>
    </source>
</evidence>
<dbReference type="Proteomes" id="UP001497516">
    <property type="component" value="Chromosome 2"/>
</dbReference>
<sequence length="390" mass="44259">MNNDNAYGKRRRAEEEEEANDATTDRLSHLPTLILHHILSFLKDTKSVVRTSLLSRGWRNAWKQVPVLEFHRSSFRRATEFDGFVDRVLSLRRDLNLSKVVYDDTRLSPETPRIRKSDIIDKQVKVINYALSHDVRHLVVRSWEANERGLPCDFSSIFPACCNNGNGNDCTKKKKTDHLKTLDLKWIDLDPGFVACSVFPMLTTLNLERCEFGAEGLILPASIPLLTNLAITNCRPKQEAATRRTTKVYGPHLLTLKLNGGMGGCKIEVFAPKLESFTLLQDVTSEGFFNTTFPALDRADVALTEGHYCTKPRADHYLNSLFQVLCNAKSLKLDRNAFQILNNRCEFLEQQPSTHFKRLESLILPPNNRIIDYFAKASSCEKLNICSGKG</sequence>
<proteinExistence type="predicted"/>
<gene>
    <name evidence="3" type="ORF">LTRI10_LOCUS11430</name>
</gene>
<evidence type="ECO:0000313" key="4">
    <source>
        <dbReference type="Proteomes" id="UP001497516"/>
    </source>
</evidence>
<dbReference type="PANTHER" id="PTHR34223:SF51">
    <property type="entry name" value="OS06G0556300 PROTEIN"/>
    <property type="match status" value="1"/>
</dbReference>
<name>A0AAV2D5U8_9ROSI</name>
<dbReference type="AlphaFoldDB" id="A0AAV2D5U8"/>